<reference evidence="2 4" key="1">
    <citation type="journal article" date="2008" name="Science">
        <title>The Physcomitrella genome reveals evolutionary insights into the conquest of land by plants.</title>
        <authorList>
            <person name="Rensing S."/>
            <person name="Lang D."/>
            <person name="Zimmer A."/>
            <person name="Terry A."/>
            <person name="Salamov A."/>
            <person name="Shapiro H."/>
            <person name="Nishiyama T."/>
            <person name="Perroud P.-F."/>
            <person name="Lindquist E."/>
            <person name="Kamisugi Y."/>
            <person name="Tanahashi T."/>
            <person name="Sakakibara K."/>
            <person name="Fujita T."/>
            <person name="Oishi K."/>
            <person name="Shin-I T."/>
            <person name="Kuroki Y."/>
            <person name="Toyoda A."/>
            <person name="Suzuki Y."/>
            <person name="Hashimoto A."/>
            <person name="Yamaguchi K."/>
            <person name="Sugano A."/>
            <person name="Kohara Y."/>
            <person name="Fujiyama A."/>
            <person name="Anterola A."/>
            <person name="Aoki S."/>
            <person name="Ashton N."/>
            <person name="Barbazuk W.B."/>
            <person name="Barker E."/>
            <person name="Bennetzen J."/>
            <person name="Bezanilla M."/>
            <person name="Blankenship R."/>
            <person name="Cho S.H."/>
            <person name="Dutcher S."/>
            <person name="Estelle M."/>
            <person name="Fawcett J.A."/>
            <person name="Gundlach H."/>
            <person name="Hanada K."/>
            <person name="Heyl A."/>
            <person name="Hicks K.A."/>
            <person name="Hugh J."/>
            <person name="Lohr M."/>
            <person name="Mayer K."/>
            <person name="Melkozernov A."/>
            <person name="Murata T."/>
            <person name="Nelson D."/>
            <person name="Pils B."/>
            <person name="Prigge M."/>
            <person name="Reiss B."/>
            <person name="Renner T."/>
            <person name="Rombauts S."/>
            <person name="Rushton P."/>
            <person name="Sanderfoot A."/>
            <person name="Schween G."/>
            <person name="Shiu S.-H."/>
            <person name="Stueber K."/>
            <person name="Theodoulou F.L."/>
            <person name="Tu H."/>
            <person name="Van de Peer Y."/>
            <person name="Verrier P.J."/>
            <person name="Waters E."/>
            <person name="Wood A."/>
            <person name="Yang L."/>
            <person name="Cove D."/>
            <person name="Cuming A."/>
            <person name="Hasebe M."/>
            <person name="Lucas S."/>
            <person name="Mishler D.B."/>
            <person name="Reski R."/>
            <person name="Grigoriev I."/>
            <person name="Quatrano R.S."/>
            <person name="Boore J.L."/>
        </authorList>
    </citation>
    <scope>NUCLEOTIDE SEQUENCE [LARGE SCALE GENOMIC DNA]</scope>
    <source>
        <strain evidence="3 4">cv. Gransden 2004</strain>
    </source>
</reference>
<dbReference type="AlphaFoldDB" id="A0A2K1JCJ6"/>
<dbReference type="EMBL" id="ABEU02000015">
    <property type="protein sequence ID" value="PNR39255.1"/>
    <property type="molecule type" value="Genomic_DNA"/>
</dbReference>
<reference evidence="2 4" key="2">
    <citation type="journal article" date="2018" name="Plant J.">
        <title>The Physcomitrella patens chromosome-scale assembly reveals moss genome structure and evolution.</title>
        <authorList>
            <person name="Lang D."/>
            <person name="Ullrich K.K."/>
            <person name="Murat F."/>
            <person name="Fuchs J."/>
            <person name="Jenkins J."/>
            <person name="Haas F.B."/>
            <person name="Piednoel M."/>
            <person name="Gundlach H."/>
            <person name="Van Bel M."/>
            <person name="Meyberg R."/>
            <person name="Vives C."/>
            <person name="Morata J."/>
            <person name="Symeonidi A."/>
            <person name="Hiss M."/>
            <person name="Muchero W."/>
            <person name="Kamisugi Y."/>
            <person name="Saleh O."/>
            <person name="Blanc G."/>
            <person name="Decker E.L."/>
            <person name="van Gessel N."/>
            <person name="Grimwood J."/>
            <person name="Hayes R.D."/>
            <person name="Graham S.W."/>
            <person name="Gunter L.E."/>
            <person name="McDaniel S.F."/>
            <person name="Hoernstein S.N.W."/>
            <person name="Larsson A."/>
            <person name="Li F.W."/>
            <person name="Perroud P.F."/>
            <person name="Phillips J."/>
            <person name="Ranjan P."/>
            <person name="Rokshar D.S."/>
            <person name="Rothfels C.J."/>
            <person name="Schneider L."/>
            <person name="Shu S."/>
            <person name="Stevenson D.W."/>
            <person name="Thummler F."/>
            <person name="Tillich M."/>
            <person name="Villarreal Aguilar J.C."/>
            <person name="Widiez T."/>
            <person name="Wong G.K."/>
            <person name="Wymore A."/>
            <person name="Zhang Y."/>
            <person name="Zimmer A.D."/>
            <person name="Quatrano R.S."/>
            <person name="Mayer K.F.X."/>
            <person name="Goodstein D."/>
            <person name="Casacuberta J.M."/>
            <person name="Vandepoele K."/>
            <person name="Reski R."/>
            <person name="Cuming A.C."/>
            <person name="Tuskan G.A."/>
            <person name="Maumus F."/>
            <person name="Salse J."/>
            <person name="Schmutz J."/>
            <person name="Rensing S.A."/>
        </authorList>
    </citation>
    <scope>NUCLEOTIDE SEQUENCE [LARGE SCALE GENOMIC DNA]</scope>
    <source>
        <strain evidence="3 4">cv. Gransden 2004</strain>
    </source>
</reference>
<organism evidence="2">
    <name type="scientific">Physcomitrium patens</name>
    <name type="common">Spreading-leaved earth moss</name>
    <name type="synonym">Physcomitrella patens</name>
    <dbReference type="NCBI Taxonomy" id="3218"/>
    <lineage>
        <taxon>Eukaryota</taxon>
        <taxon>Viridiplantae</taxon>
        <taxon>Streptophyta</taxon>
        <taxon>Embryophyta</taxon>
        <taxon>Bryophyta</taxon>
        <taxon>Bryophytina</taxon>
        <taxon>Bryopsida</taxon>
        <taxon>Funariidae</taxon>
        <taxon>Funariales</taxon>
        <taxon>Funariaceae</taxon>
        <taxon>Physcomitrium</taxon>
    </lineage>
</organism>
<dbReference type="EnsemblPlants" id="Pp3c15_9230V3.4">
    <property type="protein sequence ID" value="PAC:32927927.CDS.1"/>
    <property type="gene ID" value="Pp3c15_9230"/>
</dbReference>
<protein>
    <submittedName>
        <fullName evidence="2 3">Uncharacterized protein</fullName>
    </submittedName>
</protein>
<dbReference type="InParanoid" id="A0A2K1JCJ6"/>
<dbReference type="EnsemblPlants" id="Pp3c15_9230V3.3">
    <property type="protein sequence ID" value="PAC:32927926.CDS.1"/>
    <property type="gene ID" value="Pp3c15_9230"/>
</dbReference>
<feature type="region of interest" description="Disordered" evidence="1">
    <location>
        <begin position="1"/>
        <end position="82"/>
    </location>
</feature>
<name>A0A2K1JCJ6_PHYPA</name>
<sequence length="97" mass="10913">MAEAPQVLPMDMSKDAQSQQQQQQQQTENQKSGLDRYESVRARLLKISQGEVAGEASPESHVENKASPKSTHQSNEEDEFRRKLMSISYVDVPLPAQ</sequence>
<dbReference type="Proteomes" id="UP000006727">
    <property type="component" value="Chromosome 15"/>
</dbReference>
<proteinExistence type="predicted"/>
<evidence type="ECO:0000313" key="3">
    <source>
        <dbReference type="EnsemblPlants" id="PAC:32927924.CDS.1"/>
    </source>
</evidence>
<dbReference type="Gramene" id="Pp3c15_9230V3.1">
    <property type="protein sequence ID" value="PAC:32927924.CDS.1"/>
    <property type="gene ID" value="Pp3c15_9230"/>
</dbReference>
<reference evidence="3" key="3">
    <citation type="submission" date="2020-12" db="UniProtKB">
        <authorList>
            <consortium name="EnsemblPlants"/>
        </authorList>
    </citation>
    <scope>IDENTIFICATION</scope>
</reference>
<dbReference type="Gramene" id="Pp3c15_9230V3.2">
    <property type="protein sequence ID" value="PAC:32927925.CDS.1"/>
    <property type="gene ID" value="Pp3c15_9230"/>
</dbReference>
<dbReference type="PaxDb" id="3218-PP1S250_26V6.1"/>
<evidence type="ECO:0000313" key="2">
    <source>
        <dbReference type="EMBL" id="PNR39255.1"/>
    </source>
</evidence>
<dbReference type="EnsemblPlants" id="Pp3c15_9230V3.2">
    <property type="protein sequence ID" value="PAC:32927925.CDS.1"/>
    <property type="gene ID" value="Pp3c15_9230"/>
</dbReference>
<keyword evidence="4" id="KW-1185">Reference proteome</keyword>
<dbReference type="Gramene" id="Pp3c15_9230V3.5">
    <property type="protein sequence ID" value="PAC:32927928.CDS.1"/>
    <property type="gene ID" value="Pp3c15_9230"/>
</dbReference>
<gene>
    <name evidence="2" type="ORF">PHYPA_019533</name>
</gene>
<dbReference type="Gramene" id="Pp3c15_9230V3.4">
    <property type="protein sequence ID" value="PAC:32927927.CDS.1"/>
    <property type="gene ID" value="Pp3c15_9230"/>
</dbReference>
<accession>A0A2K1JCJ6</accession>
<dbReference type="InterPro" id="IPR049198">
    <property type="entry name" value="DUF6865"/>
</dbReference>
<evidence type="ECO:0000256" key="1">
    <source>
        <dbReference type="SAM" id="MobiDB-lite"/>
    </source>
</evidence>
<dbReference type="EnsemblPlants" id="Pp3c15_9230V3.5">
    <property type="protein sequence ID" value="PAC:32927928.CDS.1"/>
    <property type="gene ID" value="Pp3c15_9230"/>
</dbReference>
<dbReference type="Pfam" id="PF21737">
    <property type="entry name" value="DUF6865"/>
    <property type="match status" value="1"/>
</dbReference>
<dbReference type="EnsemblPlants" id="Pp3c15_9230V3.1">
    <property type="protein sequence ID" value="PAC:32927924.CDS.1"/>
    <property type="gene ID" value="Pp3c15_9230"/>
</dbReference>
<feature type="compositionally biased region" description="Low complexity" evidence="1">
    <location>
        <begin position="17"/>
        <end position="26"/>
    </location>
</feature>
<evidence type="ECO:0000313" key="4">
    <source>
        <dbReference type="Proteomes" id="UP000006727"/>
    </source>
</evidence>
<dbReference type="Gramene" id="Pp3c15_9230V3.3">
    <property type="protein sequence ID" value="PAC:32927926.CDS.1"/>
    <property type="gene ID" value="Pp3c15_9230"/>
</dbReference>